<evidence type="ECO:0000256" key="5">
    <source>
        <dbReference type="RuleBase" id="RU003470"/>
    </source>
</evidence>
<dbReference type="CDD" id="cd00563">
    <property type="entry name" value="Dtyr_deacylase"/>
    <property type="match status" value="1"/>
</dbReference>
<dbReference type="PANTHER" id="PTHR10472:SF5">
    <property type="entry name" value="D-AMINOACYL-TRNA DEACYLASE 1"/>
    <property type="match status" value="1"/>
</dbReference>
<dbReference type="Pfam" id="PF02580">
    <property type="entry name" value="Tyr_Deacylase"/>
    <property type="match status" value="1"/>
</dbReference>
<dbReference type="SUPFAM" id="SSF69500">
    <property type="entry name" value="DTD-like"/>
    <property type="match status" value="1"/>
</dbReference>
<dbReference type="InterPro" id="IPR023509">
    <property type="entry name" value="DTD-like_sf"/>
</dbReference>
<reference evidence="7" key="1">
    <citation type="submission" date="2014-03" db="EMBL/GenBank/DDBJ databases">
        <authorList>
            <person name="Aksoy S."/>
            <person name="Warren W."/>
            <person name="Wilson R.K."/>
        </authorList>
    </citation>
    <scope>NUCLEOTIDE SEQUENCE [LARGE SCALE GENOMIC DNA]</scope>
    <source>
        <strain evidence="7">IAEA</strain>
    </source>
</reference>
<dbReference type="AlphaFoldDB" id="A0A1A9WPD4"/>
<dbReference type="EC" id="3.1.1.96" evidence="2 5"/>
<keyword evidence="5" id="KW-0378">Hydrolase</keyword>
<reference evidence="6" key="2">
    <citation type="submission" date="2020-05" db="UniProtKB">
        <authorList>
            <consortium name="EnsemblMetazoa"/>
        </authorList>
    </citation>
    <scope>IDENTIFICATION</scope>
    <source>
        <strain evidence="6">IAEA</strain>
    </source>
</reference>
<proteinExistence type="inferred from homology"/>
<dbReference type="FunFam" id="3.50.80.10:FF:000001">
    <property type="entry name" value="D-aminoacyl-tRNA deacylase"/>
    <property type="match status" value="1"/>
</dbReference>
<evidence type="ECO:0000313" key="6">
    <source>
        <dbReference type="EnsemblMetazoa" id="GBRI026985-PA"/>
    </source>
</evidence>
<dbReference type="EnsemblMetazoa" id="GBRI026985-RA">
    <property type="protein sequence ID" value="GBRI026985-PA"/>
    <property type="gene ID" value="GBRI026985"/>
</dbReference>
<dbReference type="Gene3D" id="3.50.80.10">
    <property type="entry name" value="D-tyrosyl-tRNA(Tyr) deacylase"/>
    <property type="match status" value="1"/>
</dbReference>
<evidence type="ECO:0000256" key="1">
    <source>
        <dbReference type="ARBA" id="ARBA00009673"/>
    </source>
</evidence>
<dbReference type="STRING" id="37001.A0A1A9WPD4"/>
<dbReference type="NCBIfam" id="TIGR00256">
    <property type="entry name" value="D-aminoacyl-tRNA deacylase"/>
    <property type="match status" value="1"/>
</dbReference>
<organism evidence="6 7">
    <name type="scientific">Glossina brevipalpis</name>
    <dbReference type="NCBI Taxonomy" id="37001"/>
    <lineage>
        <taxon>Eukaryota</taxon>
        <taxon>Metazoa</taxon>
        <taxon>Ecdysozoa</taxon>
        <taxon>Arthropoda</taxon>
        <taxon>Hexapoda</taxon>
        <taxon>Insecta</taxon>
        <taxon>Pterygota</taxon>
        <taxon>Neoptera</taxon>
        <taxon>Endopterygota</taxon>
        <taxon>Diptera</taxon>
        <taxon>Brachycera</taxon>
        <taxon>Muscomorpha</taxon>
        <taxon>Hippoboscoidea</taxon>
        <taxon>Glossinidae</taxon>
        <taxon>Glossina</taxon>
    </lineage>
</organism>
<keyword evidence="5" id="KW-0694">RNA-binding</keyword>
<dbReference type="GO" id="GO:0106026">
    <property type="term" value="F:Gly-tRNA(Ala) deacylase activity"/>
    <property type="evidence" value="ECO:0007669"/>
    <property type="project" value="RHEA"/>
</dbReference>
<comment type="similarity">
    <text evidence="1 5">Belongs to the DTD family.</text>
</comment>
<dbReference type="GO" id="GO:0005737">
    <property type="term" value="C:cytoplasm"/>
    <property type="evidence" value="ECO:0007669"/>
    <property type="project" value="UniProtKB-SubCell"/>
</dbReference>
<comment type="subcellular location">
    <subcellularLocation>
        <location evidence="5">Cytoplasm</location>
    </subcellularLocation>
</comment>
<protein>
    <recommendedName>
        <fullName evidence="2 5">D-aminoacyl-tRNA deacylase</fullName>
        <ecNumber evidence="2 5">3.1.1.96</ecNumber>
    </recommendedName>
</protein>
<accession>A0A1A9WPD4</accession>
<comment type="catalytic activity">
    <reaction evidence="3">
        <text>glycyl-tRNA(Ala) + H2O = tRNA(Ala) + glycine + H(+)</text>
        <dbReference type="Rhea" id="RHEA:53744"/>
        <dbReference type="Rhea" id="RHEA-COMP:9657"/>
        <dbReference type="Rhea" id="RHEA-COMP:13640"/>
        <dbReference type="ChEBI" id="CHEBI:15377"/>
        <dbReference type="ChEBI" id="CHEBI:15378"/>
        <dbReference type="ChEBI" id="CHEBI:57305"/>
        <dbReference type="ChEBI" id="CHEBI:78442"/>
        <dbReference type="ChEBI" id="CHEBI:78522"/>
        <dbReference type="EC" id="3.1.1.96"/>
    </reaction>
</comment>
<dbReference type="GO" id="GO:0000049">
    <property type="term" value="F:tRNA binding"/>
    <property type="evidence" value="ECO:0007669"/>
    <property type="project" value="UniProtKB-KW"/>
</dbReference>
<sequence>MKAIVQRVTTAKITVGEEVINSIGRGLCVLVGITHTDTDKDVDYLSRKLLALRLFEDQNGKRWQKSVKDENLEILCISQFTLYHRLKGNKPDFHMAMQGEQAQILYRNFLKRLANEYDDQKIKDGVFGAYMQVHIQNDGPVTVELESPQFEQTAKSHCDSARKNMLMKKTLKNKNWNIC</sequence>
<evidence type="ECO:0000256" key="2">
    <source>
        <dbReference type="ARBA" id="ARBA00013056"/>
    </source>
</evidence>
<dbReference type="GO" id="GO:0051500">
    <property type="term" value="F:D-tyrosyl-tRNA(Tyr) deacylase activity"/>
    <property type="evidence" value="ECO:0007669"/>
    <property type="project" value="TreeGrafter"/>
</dbReference>
<dbReference type="InterPro" id="IPR003732">
    <property type="entry name" value="Daa-tRNA_deacyls_DTD"/>
</dbReference>
<keyword evidence="5" id="KW-0820">tRNA-binding</keyword>
<dbReference type="Proteomes" id="UP000091820">
    <property type="component" value="Unassembled WGS sequence"/>
</dbReference>
<evidence type="ECO:0000256" key="4">
    <source>
        <dbReference type="ARBA" id="ARBA00048018"/>
    </source>
</evidence>
<comment type="catalytic activity">
    <reaction evidence="4">
        <text>a D-aminoacyl-tRNA + H2O = a tRNA + a D-alpha-amino acid + H(+)</text>
        <dbReference type="Rhea" id="RHEA:13953"/>
        <dbReference type="Rhea" id="RHEA-COMP:10123"/>
        <dbReference type="Rhea" id="RHEA-COMP:10124"/>
        <dbReference type="ChEBI" id="CHEBI:15377"/>
        <dbReference type="ChEBI" id="CHEBI:15378"/>
        <dbReference type="ChEBI" id="CHEBI:59871"/>
        <dbReference type="ChEBI" id="CHEBI:78442"/>
        <dbReference type="ChEBI" id="CHEBI:79333"/>
        <dbReference type="EC" id="3.1.1.96"/>
    </reaction>
</comment>
<keyword evidence="5" id="KW-0963">Cytoplasm</keyword>
<keyword evidence="7" id="KW-1185">Reference proteome</keyword>
<dbReference type="VEuPathDB" id="VectorBase:GBRI026985"/>
<evidence type="ECO:0000313" key="7">
    <source>
        <dbReference type="Proteomes" id="UP000091820"/>
    </source>
</evidence>
<name>A0A1A9WPD4_9MUSC</name>
<dbReference type="PANTHER" id="PTHR10472">
    <property type="entry name" value="D-TYROSYL-TRNA TYR DEACYLASE"/>
    <property type="match status" value="1"/>
</dbReference>
<evidence type="ECO:0000256" key="3">
    <source>
        <dbReference type="ARBA" id="ARBA00047676"/>
    </source>
</evidence>